<proteinExistence type="predicted"/>
<feature type="chain" id="PRO_5047385334" evidence="5">
    <location>
        <begin position="25"/>
        <end position="361"/>
    </location>
</feature>
<dbReference type="InterPro" id="IPR051685">
    <property type="entry name" value="Ycf3/AcsC/BcsC/TPR_MFPF"/>
</dbReference>
<feature type="signal peptide" evidence="5">
    <location>
        <begin position="1"/>
        <end position="24"/>
    </location>
</feature>
<dbReference type="Pfam" id="PF24125">
    <property type="entry name" value="Cds6_C"/>
    <property type="match status" value="1"/>
</dbReference>
<protein>
    <submittedName>
        <fullName evidence="7">Tetratricopeptide repeat protein</fullName>
    </submittedName>
</protein>
<dbReference type="RefSeq" id="WP_400881089.1">
    <property type="nucleotide sequence ID" value="NZ_JBIWXY010000001.1"/>
</dbReference>
<evidence type="ECO:0000259" key="6">
    <source>
        <dbReference type="Pfam" id="PF24125"/>
    </source>
</evidence>
<dbReference type="PANTHER" id="PTHR44943:SF8">
    <property type="entry name" value="TPR REPEAT-CONTAINING PROTEIN MJ0263"/>
    <property type="match status" value="1"/>
</dbReference>
<gene>
    <name evidence="7" type="ORF">ACIKP9_07390</name>
</gene>
<dbReference type="SUPFAM" id="SSF48452">
    <property type="entry name" value="TPR-like"/>
    <property type="match status" value="1"/>
</dbReference>
<evidence type="ECO:0000256" key="1">
    <source>
        <dbReference type="ARBA" id="ARBA00022737"/>
    </source>
</evidence>
<feature type="domain" description="Cds6 C-terminal" evidence="6">
    <location>
        <begin position="253"/>
        <end position="357"/>
    </location>
</feature>
<dbReference type="SMART" id="SM00028">
    <property type="entry name" value="TPR"/>
    <property type="match status" value="3"/>
</dbReference>
<dbReference type="SUPFAM" id="SSF54427">
    <property type="entry name" value="NTF2-like"/>
    <property type="match status" value="1"/>
</dbReference>
<evidence type="ECO:0000313" key="8">
    <source>
        <dbReference type="Proteomes" id="UP001617669"/>
    </source>
</evidence>
<dbReference type="InterPro" id="IPR019734">
    <property type="entry name" value="TPR_rpt"/>
</dbReference>
<dbReference type="Pfam" id="PF13432">
    <property type="entry name" value="TPR_16"/>
    <property type="match status" value="2"/>
</dbReference>
<evidence type="ECO:0000256" key="5">
    <source>
        <dbReference type="SAM" id="SignalP"/>
    </source>
</evidence>
<evidence type="ECO:0000256" key="4">
    <source>
        <dbReference type="SAM" id="MobiDB-lite"/>
    </source>
</evidence>
<dbReference type="Proteomes" id="UP001617669">
    <property type="component" value="Unassembled WGS sequence"/>
</dbReference>
<keyword evidence="1" id="KW-0677">Repeat</keyword>
<feature type="repeat" description="TPR" evidence="3">
    <location>
        <begin position="92"/>
        <end position="125"/>
    </location>
</feature>
<keyword evidence="5" id="KW-0732">Signal</keyword>
<dbReference type="PROSITE" id="PS50005">
    <property type="entry name" value="TPR"/>
    <property type="match status" value="1"/>
</dbReference>
<comment type="caution">
    <text evidence="7">The sequence shown here is derived from an EMBL/GenBank/DDBJ whole genome shotgun (WGS) entry which is preliminary data.</text>
</comment>
<feature type="compositionally biased region" description="Low complexity" evidence="4">
    <location>
        <begin position="224"/>
        <end position="233"/>
    </location>
</feature>
<dbReference type="Gene3D" id="3.10.450.50">
    <property type="match status" value="1"/>
</dbReference>
<dbReference type="InterPro" id="IPR011990">
    <property type="entry name" value="TPR-like_helical_dom_sf"/>
</dbReference>
<evidence type="ECO:0000256" key="3">
    <source>
        <dbReference type="PROSITE-ProRule" id="PRU00339"/>
    </source>
</evidence>
<dbReference type="InterPro" id="IPR032710">
    <property type="entry name" value="NTF2-like_dom_sf"/>
</dbReference>
<accession>A0ABW8GKW1</accession>
<dbReference type="InterPro" id="IPR056203">
    <property type="entry name" value="Cds6_C"/>
</dbReference>
<keyword evidence="2 3" id="KW-0802">TPR repeat</keyword>
<organism evidence="7 8">
    <name type="scientific">Methylobacillus methanolivorans</name>
    <dbReference type="NCBI Taxonomy" id="1848927"/>
    <lineage>
        <taxon>Bacteria</taxon>
        <taxon>Pseudomonadati</taxon>
        <taxon>Pseudomonadota</taxon>
        <taxon>Betaproteobacteria</taxon>
        <taxon>Nitrosomonadales</taxon>
        <taxon>Methylophilaceae</taxon>
        <taxon>Methylobacillus</taxon>
    </lineage>
</organism>
<dbReference type="Gene3D" id="1.25.40.10">
    <property type="entry name" value="Tetratricopeptide repeat domain"/>
    <property type="match status" value="1"/>
</dbReference>
<evidence type="ECO:0000313" key="7">
    <source>
        <dbReference type="EMBL" id="MFJ5446048.1"/>
    </source>
</evidence>
<name>A0ABW8GKW1_9PROT</name>
<dbReference type="PANTHER" id="PTHR44943">
    <property type="entry name" value="CELLULOSE SYNTHASE OPERON PROTEIN C"/>
    <property type="match status" value="1"/>
</dbReference>
<evidence type="ECO:0000256" key="2">
    <source>
        <dbReference type="ARBA" id="ARBA00022803"/>
    </source>
</evidence>
<dbReference type="EMBL" id="JBIWXY010000001">
    <property type="protein sequence ID" value="MFJ5446048.1"/>
    <property type="molecule type" value="Genomic_DNA"/>
</dbReference>
<sequence length="361" mass="39492">MPVSRALSHSLLLAALLLSLNGWASTELDEINQLAEQGKTAQALQRLNGYLGKQPTDAKALFLKGVLLAESDKQEEAIKVFTELTEKYPQLPAPYNNLAVLYAYQGNYEKAKAALESAIRTHPSYATAHENLGDIYARMASESYSRALQLDTNNSRAKSKLALIKDLLPPPGDTTTKQAVKEAPKPTLAISPAPVKAEPKPQPPAPTKPVETKPAPEPTPTPTPASAKPAAPVVATAPATVPEQKKADPTQAIRNAVESWAKAWSNQNVDQYLASYAKDFKTPNGESRSNWEATRKARISKPARIEVKLSNLRVTLDNEHSARAVFQQSYQADHLSQRTGKQLVLVQQQGKWLIQQELTNR</sequence>
<reference evidence="7 8" key="1">
    <citation type="submission" date="2024-11" db="EMBL/GenBank/DDBJ databases">
        <authorList>
            <person name="Kaparullina E.N."/>
            <person name="Delegan Y.A."/>
            <person name="Doronina N.V."/>
        </authorList>
    </citation>
    <scope>NUCLEOTIDE SEQUENCE [LARGE SCALE GENOMIC DNA]</scope>
    <source>
        <strain evidence="7 8">7sh_L</strain>
    </source>
</reference>
<keyword evidence="8" id="KW-1185">Reference proteome</keyword>
<feature type="region of interest" description="Disordered" evidence="4">
    <location>
        <begin position="163"/>
        <end position="233"/>
    </location>
</feature>